<dbReference type="EMBL" id="LR798428">
    <property type="protein sequence ID" value="CAB5231358.1"/>
    <property type="molecule type" value="Genomic_DNA"/>
</dbReference>
<organism evidence="1">
    <name type="scientific">uncultured Caudovirales phage</name>
    <dbReference type="NCBI Taxonomy" id="2100421"/>
    <lineage>
        <taxon>Viruses</taxon>
        <taxon>Duplodnaviria</taxon>
        <taxon>Heunggongvirae</taxon>
        <taxon>Uroviricota</taxon>
        <taxon>Caudoviricetes</taxon>
        <taxon>Peduoviridae</taxon>
        <taxon>Maltschvirus</taxon>
        <taxon>Maltschvirus maltsch</taxon>
    </lineage>
</organism>
<reference evidence="1" key="1">
    <citation type="submission" date="2020-05" db="EMBL/GenBank/DDBJ databases">
        <authorList>
            <person name="Chiriac C."/>
            <person name="Salcher M."/>
            <person name="Ghai R."/>
            <person name="Kavagutti S V."/>
        </authorList>
    </citation>
    <scope>NUCLEOTIDE SEQUENCE</scope>
</reference>
<evidence type="ECO:0000313" key="4">
    <source>
        <dbReference type="EMBL" id="CAB5231358.1"/>
    </source>
</evidence>
<evidence type="ECO:0000313" key="3">
    <source>
        <dbReference type="EMBL" id="CAB4192867.1"/>
    </source>
</evidence>
<dbReference type="EMBL" id="LR796919">
    <property type="protein sequence ID" value="CAB4174917.1"/>
    <property type="molecule type" value="Genomic_DNA"/>
</dbReference>
<name>A0A6J5PVQ6_9CAUD</name>
<evidence type="ECO:0000313" key="2">
    <source>
        <dbReference type="EMBL" id="CAB4184964.1"/>
    </source>
</evidence>
<protein>
    <submittedName>
        <fullName evidence="1">Uncharacterized protein</fullName>
    </submittedName>
</protein>
<sequence>MKILTHLDLRSYLDLNKNELRNAVIQVLATPPASPTTGQIYYNSDSNDGAVGLLVYNGSAWEAVGSIDGIDVTGPIQKSTSGGTVTISISAASGSTAGSMSSAHYTLVDGATDANTASTIVKRDASGNFTAGTVSATSVSISGSVTNATDAATKAYVDGVASGLDVKASVRVATTANVALATALEGGDAIDGITLATGNRVLVKNQSTGSENGIYVVQSSGAAVRATDADASAEVTAGLFTFVEEGTANGNTGWVLTTDNPITLGTTALVFTQFSGSGAVTGGAGLTLTGTDLAVNVDDSTIEIASDTLRVKDAGITAAKLATSAVDLSTTTVTGTLPVAKGGTGATTASDNTVFAGPVTGGPSAPSFRALAASDIPSHSTDKLTSGTLGVARGGTGASTFTAGIVKSTGGTDALTTGSTVSLTTEVSGTLPVANGGTGATTLTSNGVIIGAGTSALAATTAGSANQVLRVPSGGGAPAFGAVDVSSASAVTGALAIANGGTGQTTAAEALAALGGTRKHATNVGDNTLTTITVTHNFNTKDVQVEVFEVAANYEKVYPDIRHATVDTVDLVFSAAPTTNQYRVVVIG</sequence>
<evidence type="ECO:0000313" key="1">
    <source>
        <dbReference type="EMBL" id="CAB4174917.1"/>
    </source>
</evidence>
<proteinExistence type="predicted"/>
<accession>A0A6J5PVQ6</accession>
<dbReference type="EMBL" id="LR797071">
    <property type="protein sequence ID" value="CAB4184964.1"/>
    <property type="molecule type" value="Genomic_DNA"/>
</dbReference>
<dbReference type="EMBL" id="LR797185">
    <property type="protein sequence ID" value="CAB4192867.1"/>
    <property type="molecule type" value="Genomic_DNA"/>
</dbReference>
<gene>
    <name evidence="2" type="ORF">UFOVP1131_78</name>
    <name evidence="3" type="ORF">UFOVP1245_108</name>
    <name evidence="4" type="ORF">UFOVP1582_70</name>
    <name evidence="1" type="ORF">UFOVP966_92</name>
</gene>